<sequence>MIPSLYAVTPDTVCLMHPRARASVFWELDPATAAEVTATGSANLEKEAWIHRVLVEQGGCGYNIGTVEETGAIASVLFCDPEEASGVVQLPTAPVSPDAMLLSSLFIDDRFGGTGLEAVLVTAVILELTRRGVRAVEAFAVRGVEGIAGNSVLEGSARDDTVPPDRDDGAAEVVARAADIGLLRIEVLEAAGFEVVADHDLLPRLRLSLPPENAAWKVGAAELPLVAVPG</sequence>
<dbReference type="RefSeq" id="WP_198735240.1">
    <property type="nucleotide sequence ID" value="NZ_JAEIOT010000004.1"/>
</dbReference>
<organism evidence="1 2">
    <name type="scientific">Corynebacterium marambiense</name>
    <dbReference type="NCBI Taxonomy" id="2765364"/>
    <lineage>
        <taxon>Bacteria</taxon>
        <taxon>Bacillati</taxon>
        <taxon>Actinomycetota</taxon>
        <taxon>Actinomycetes</taxon>
        <taxon>Mycobacteriales</taxon>
        <taxon>Corynebacteriaceae</taxon>
        <taxon>Corynebacterium</taxon>
    </lineage>
</organism>
<comment type="caution">
    <text evidence="1">The sequence shown here is derived from an EMBL/GenBank/DDBJ whole genome shotgun (WGS) entry which is preliminary data.</text>
</comment>
<protein>
    <recommendedName>
        <fullName evidence="3">N-acetyltransferase domain-containing protein</fullName>
    </recommendedName>
</protein>
<dbReference type="EMBL" id="JAEIOT010000004">
    <property type="protein sequence ID" value="MBI8999820.1"/>
    <property type="molecule type" value="Genomic_DNA"/>
</dbReference>
<dbReference type="Proteomes" id="UP000625574">
    <property type="component" value="Unassembled WGS sequence"/>
</dbReference>
<proteinExistence type="predicted"/>
<reference evidence="1 2" key="1">
    <citation type="submission" date="2020-12" db="EMBL/GenBank/DDBJ databases">
        <title>Genome public.</title>
        <authorList>
            <person name="Sun Q."/>
        </authorList>
    </citation>
    <scope>NUCLEOTIDE SEQUENCE [LARGE SCALE GENOMIC DNA]</scope>
    <source>
        <strain evidence="1 2">CCM 8864</strain>
    </source>
</reference>
<gene>
    <name evidence="1" type="ORF">JDV76_02365</name>
</gene>
<accession>A0ABS0VSR1</accession>
<evidence type="ECO:0008006" key="3">
    <source>
        <dbReference type="Google" id="ProtNLM"/>
    </source>
</evidence>
<keyword evidence="2" id="KW-1185">Reference proteome</keyword>
<evidence type="ECO:0000313" key="1">
    <source>
        <dbReference type="EMBL" id="MBI8999820.1"/>
    </source>
</evidence>
<name>A0ABS0VSR1_9CORY</name>
<evidence type="ECO:0000313" key="2">
    <source>
        <dbReference type="Proteomes" id="UP000625574"/>
    </source>
</evidence>